<evidence type="ECO:0000313" key="8">
    <source>
        <dbReference type="Proteomes" id="UP001519295"/>
    </source>
</evidence>
<proteinExistence type="inferred from homology"/>
<dbReference type="EMBL" id="JAGINU010000004">
    <property type="protein sequence ID" value="MBP2371745.1"/>
    <property type="molecule type" value="Genomic_DNA"/>
</dbReference>
<sequence>MTLTDGVAATLLRGGVLFLDYDEHEIGALLLKAGGSARPQDQEAFHQLIDGAMGLARDMTGRTINSRRLYAPQSAKLAGLACPVGTRYLTTHGESPMLDLNRLAGTGITFLRCPVRVAPSTPPAELREYAQHVRRSQRHGLLPVVEIDTDTEERFLHKARTAATRALMRAQTALDYADVEPTALLYALRPVVPGPHSHDPGAPDDIARATLRAVTDSGIPDRAGILVLPVRRHGGSHAVSAHLAALRRADPNRPIGYGLGRSLLGRLARLWRGRPDNTDLARRELRDTFHLLSTTLRTCTQ</sequence>
<evidence type="ECO:0000256" key="3">
    <source>
        <dbReference type="ARBA" id="ARBA00013068"/>
    </source>
</evidence>
<organism evidence="7 8">
    <name type="scientific">Pseudonocardia parietis</name>
    <dbReference type="NCBI Taxonomy" id="570936"/>
    <lineage>
        <taxon>Bacteria</taxon>
        <taxon>Bacillati</taxon>
        <taxon>Actinomycetota</taxon>
        <taxon>Actinomycetes</taxon>
        <taxon>Pseudonocardiales</taxon>
        <taxon>Pseudonocardiaceae</taxon>
        <taxon>Pseudonocardia</taxon>
    </lineage>
</organism>
<dbReference type="Gene3D" id="3.20.20.70">
    <property type="entry name" value="Aldolase class I"/>
    <property type="match status" value="1"/>
</dbReference>
<evidence type="ECO:0000256" key="5">
    <source>
        <dbReference type="ARBA" id="ARBA00023239"/>
    </source>
</evidence>
<keyword evidence="8" id="KW-1185">Reference proteome</keyword>
<evidence type="ECO:0000256" key="4">
    <source>
        <dbReference type="ARBA" id="ARBA00023152"/>
    </source>
</evidence>
<dbReference type="InterPro" id="IPR013785">
    <property type="entry name" value="Aldolase_TIM"/>
</dbReference>
<evidence type="ECO:0000256" key="1">
    <source>
        <dbReference type="ARBA" id="ARBA00004714"/>
    </source>
</evidence>
<dbReference type="SUPFAM" id="SSF51569">
    <property type="entry name" value="Aldolase"/>
    <property type="match status" value="1"/>
</dbReference>
<name>A0ABS4W6C3_9PSEU</name>
<dbReference type="EC" id="4.1.2.13" evidence="3"/>
<gene>
    <name evidence="7" type="ORF">JOF36_007518</name>
</gene>
<keyword evidence="5" id="KW-0456">Lyase</keyword>
<protein>
    <recommendedName>
        <fullName evidence="3">fructose-bisphosphate aldolase</fullName>
        <ecNumber evidence="3">4.1.2.13</ecNumber>
    </recommendedName>
    <alternativeName>
        <fullName evidence="6">Fructose-bisphosphate aldolase class I</fullName>
    </alternativeName>
</protein>
<dbReference type="Pfam" id="PF00274">
    <property type="entry name" value="Glycolytic"/>
    <property type="match status" value="1"/>
</dbReference>
<comment type="pathway">
    <text evidence="1">Carbohydrate degradation; glycolysis; D-glyceraldehyde 3-phosphate and glycerone phosphate from D-glucose: step 4/4.</text>
</comment>
<dbReference type="Proteomes" id="UP001519295">
    <property type="component" value="Unassembled WGS sequence"/>
</dbReference>
<comment type="similarity">
    <text evidence="2">Belongs to the class I fructose-bisphosphate aldolase family.</text>
</comment>
<accession>A0ABS4W6C3</accession>
<evidence type="ECO:0000256" key="6">
    <source>
        <dbReference type="ARBA" id="ARBA00029799"/>
    </source>
</evidence>
<evidence type="ECO:0000313" key="7">
    <source>
        <dbReference type="EMBL" id="MBP2371745.1"/>
    </source>
</evidence>
<comment type="caution">
    <text evidence="7">The sequence shown here is derived from an EMBL/GenBank/DDBJ whole genome shotgun (WGS) entry which is preliminary data.</text>
</comment>
<evidence type="ECO:0000256" key="2">
    <source>
        <dbReference type="ARBA" id="ARBA00010387"/>
    </source>
</evidence>
<dbReference type="RefSeq" id="WP_210036850.1">
    <property type="nucleotide sequence ID" value="NZ_JAGINU010000004.1"/>
</dbReference>
<dbReference type="InterPro" id="IPR000741">
    <property type="entry name" value="FBA_I"/>
</dbReference>
<reference evidence="7 8" key="1">
    <citation type="submission" date="2021-03" db="EMBL/GenBank/DDBJ databases">
        <title>Sequencing the genomes of 1000 actinobacteria strains.</title>
        <authorList>
            <person name="Klenk H.-P."/>
        </authorList>
    </citation>
    <scope>NUCLEOTIDE SEQUENCE [LARGE SCALE GENOMIC DNA]</scope>
    <source>
        <strain evidence="7 8">DSM 45256</strain>
    </source>
</reference>
<keyword evidence="4" id="KW-0324">Glycolysis</keyword>